<keyword evidence="3" id="KW-1185">Reference proteome</keyword>
<organism evidence="2 3">
    <name type="scientific">Mya arenaria</name>
    <name type="common">Soft-shell clam</name>
    <dbReference type="NCBI Taxonomy" id="6604"/>
    <lineage>
        <taxon>Eukaryota</taxon>
        <taxon>Metazoa</taxon>
        <taxon>Spiralia</taxon>
        <taxon>Lophotrochozoa</taxon>
        <taxon>Mollusca</taxon>
        <taxon>Bivalvia</taxon>
        <taxon>Autobranchia</taxon>
        <taxon>Heteroconchia</taxon>
        <taxon>Euheterodonta</taxon>
        <taxon>Imparidentia</taxon>
        <taxon>Neoheterodontei</taxon>
        <taxon>Myida</taxon>
        <taxon>Myoidea</taxon>
        <taxon>Myidae</taxon>
        <taxon>Mya</taxon>
    </lineage>
</organism>
<feature type="region of interest" description="Disordered" evidence="1">
    <location>
        <begin position="25"/>
        <end position="61"/>
    </location>
</feature>
<feature type="compositionally biased region" description="Acidic residues" evidence="1">
    <location>
        <begin position="25"/>
        <end position="34"/>
    </location>
</feature>
<evidence type="ECO:0000256" key="1">
    <source>
        <dbReference type="SAM" id="MobiDB-lite"/>
    </source>
</evidence>
<proteinExistence type="predicted"/>
<sequence>MSLFLWLTSSDIGLVKYFESAESMTQDEDVDVETNDGKSLNRNPWKVEQTPQLPKVEPPVGQDELDEGVAGVLIVVLGGPEVVTGRLHLRLAPPLYALHSHFQLQLA</sequence>
<dbReference type="EMBL" id="CP111013">
    <property type="protein sequence ID" value="WAQ97024.1"/>
    <property type="molecule type" value="Genomic_DNA"/>
</dbReference>
<evidence type="ECO:0000313" key="3">
    <source>
        <dbReference type="Proteomes" id="UP001164746"/>
    </source>
</evidence>
<name>A0ABY7DKJ4_MYAAR</name>
<evidence type="ECO:0000313" key="2">
    <source>
        <dbReference type="EMBL" id="WAQ97024.1"/>
    </source>
</evidence>
<dbReference type="Proteomes" id="UP001164746">
    <property type="component" value="Chromosome 2"/>
</dbReference>
<accession>A0ABY7DKJ4</accession>
<reference evidence="2" key="1">
    <citation type="submission" date="2022-11" db="EMBL/GenBank/DDBJ databases">
        <title>Centuries of genome instability and evolution in soft-shell clam transmissible cancer (bioRxiv).</title>
        <authorList>
            <person name="Hart S.F.M."/>
            <person name="Yonemitsu M.A."/>
            <person name="Giersch R.M."/>
            <person name="Beal B.F."/>
            <person name="Arriagada G."/>
            <person name="Davis B.W."/>
            <person name="Ostrander E.A."/>
            <person name="Goff S.P."/>
            <person name="Metzger M.J."/>
        </authorList>
    </citation>
    <scope>NUCLEOTIDE SEQUENCE</scope>
    <source>
        <strain evidence="2">MELC-2E11</strain>
        <tissue evidence="2">Siphon/mantle</tissue>
    </source>
</reference>
<gene>
    <name evidence="2" type="ORF">MAR_029714</name>
</gene>
<protein>
    <submittedName>
        <fullName evidence="2">Uncharacterized protein</fullName>
    </submittedName>
</protein>